<accession>A0A238WCA8</accession>
<sequence>MIGLWDTTGNEVVKALAAERRSAGGVASGLALTLIAVVEEKKVREAEAAATIAAAAHPCRLLIVVRSDLDGRSRLDAEIVVGGRLGPAEAVVMRMYGRLALHAESVVIPLLAPDVPVVSWWHEEPPNMIANDFLGVVADRRITDSAQAPDPVAALRQRAADYAPGDTDLTWTRITLWRTLVAGAFDATEARVTGAKIVAPQQDPTAWLMLGWLKSRLGIEPVLEHTDRAPRMYAVELQCANGDCVRVTREEGTALFSRTGQEDRYMPLPKRPVGDELAEELRRLDADQIYAEALGAMAGVTGLEHRPASRVHVWKDPALAARAASTTDAMAG</sequence>
<dbReference type="Proteomes" id="UP000198415">
    <property type="component" value="Unassembled WGS sequence"/>
</dbReference>
<dbReference type="PANTHER" id="PTHR38658:SF1">
    <property type="entry name" value="OXPP CYCLE PROTEIN OPCA-RELATED"/>
    <property type="match status" value="1"/>
</dbReference>
<name>A0A238WCA8_9ACTN</name>
<evidence type="ECO:0000313" key="3">
    <source>
        <dbReference type="EMBL" id="SNR44206.1"/>
    </source>
</evidence>
<feature type="domain" description="Glucose-6-phosphate dehydrogenase assembly protein OpcA N-terminal" evidence="1">
    <location>
        <begin position="50"/>
        <end position="159"/>
    </location>
</feature>
<dbReference type="AlphaFoldDB" id="A0A238WCA8"/>
<reference evidence="3 4" key="1">
    <citation type="submission" date="2017-06" db="EMBL/GenBank/DDBJ databases">
        <authorList>
            <person name="Kim H.J."/>
            <person name="Triplett B.A."/>
        </authorList>
    </citation>
    <scope>NUCLEOTIDE SEQUENCE [LARGE SCALE GENOMIC DNA]</scope>
    <source>
        <strain evidence="3 4">DSM 43151</strain>
    </source>
</reference>
<dbReference type="OrthoDB" id="128564at2"/>
<dbReference type="InterPro" id="IPR004555">
    <property type="entry name" value="G6PDH_assembly_OpcA"/>
</dbReference>
<feature type="domain" description="Glucose-6-phosphate dehydrogenase assembly protein OpcA C-terminal" evidence="2">
    <location>
        <begin position="164"/>
        <end position="294"/>
    </location>
</feature>
<evidence type="ECO:0000259" key="2">
    <source>
        <dbReference type="Pfam" id="PF20171"/>
    </source>
</evidence>
<dbReference type="PANTHER" id="PTHR38658">
    <property type="entry name" value="OXPP CYCLE PROTEIN OPCA-RELATED"/>
    <property type="match status" value="1"/>
</dbReference>
<gene>
    <name evidence="3" type="ORF">SAMN06264365_102400</name>
</gene>
<evidence type="ECO:0000313" key="4">
    <source>
        <dbReference type="Proteomes" id="UP000198415"/>
    </source>
</evidence>
<keyword evidence="4" id="KW-1185">Reference proteome</keyword>
<organism evidence="3 4">
    <name type="scientific">Actinoplanes regularis</name>
    <dbReference type="NCBI Taxonomy" id="52697"/>
    <lineage>
        <taxon>Bacteria</taxon>
        <taxon>Bacillati</taxon>
        <taxon>Actinomycetota</taxon>
        <taxon>Actinomycetes</taxon>
        <taxon>Micromonosporales</taxon>
        <taxon>Micromonosporaceae</taxon>
        <taxon>Actinoplanes</taxon>
    </lineage>
</organism>
<dbReference type="Pfam" id="PF10128">
    <property type="entry name" value="OpcA_G6PD_assem"/>
    <property type="match status" value="1"/>
</dbReference>
<evidence type="ECO:0000259" key="1">
    <source>
        <dbReference type="Pfam" id="PF10128"/>
    </source>
</evidence>
<dbReference type="RefSeq" id="WP_089292202.1">
    <property type="nucleotide sequence ID" value="NZ_BOMU01000028.1"/>
</dbReference>
<dbReference type="EMBL" id="FZNR01000002">
    <property type="protein sequence ID" value="SNR44206.1"/>
    <property type="molecule type" value="Genomic_DNA"/>
</dbReference>
<protein>
    <submittedName>
        <fullName evidence="3">Glucose-6-phosphate dehydrogenase assembly protein OpcA</fullName>
    </submittedName>
</protein>
<proteinExistence type="predicted"/>
<dbReference type="InterPro" id="IPR046802">
    <property type="entry name" value="OpcA_G6PD_C"/>
</dbReference>
<dbReference type="InterPro" id="IPR046801">
    <property type="entry name" value="OpcA_G6PD_N"/>
</dbReference>
<dbReference type="Pfam" id="PF20171">
    <property type="entry name" value="OpcA_G6PD_C"/>
    <property type="match status" value="1"/>
</dbReference>